<keyword evidence="3" id="KW-0808">Transferase</keyword>
<name>A0ABX8EGM6_9ACTN</name>
<dbReference type="GO" id="GO:0004789">
    <property type="term" value="F:thiamine-phosphate diphosphorylase activity"/>
    <property type="evidence" value="ECO:0007669"/>
    <property type="project" value="UniProtKB-EC"/>
</dbReference>
<dbReference type="Pfam" id="PF02581">
    <property type="entry name" value="TMP-TENI"/>
    <property type="match status" value="1"/>
</dbReference>
<feature type="domain" description="Thiamine phosphate synthase/TenI" evidence="2">
    <location>
        <begin position="7"/>
        <end position="41"/>
    </location>
</feature>
<reference evidence="3 4" key="1">
    <citation type="submission" date="2021-05" db="EMBL/GenBank/DDBJ databases">
        <title>Complete genome of Nocardioides aquaticus KCTC 9944T isolated from meromictic and hypersaline Ekho Lake, Antarctica.</title>
        <authorList>
            <person name="Hwang K."/>
            <person name="Kim K.M."/>
            <person name="Choe H."/>
        </authorList>
    </citation>
    <scope>NUCLEOTIDE SEQUENCE [LARGE SCALE GENOMIC DNA]</scope>
    <source>
        <strain evidence="3 4">KCTC 9944</strain>
    </source>
</reference>
<protein>
    <submittedName>
        <fullName evidence="3">Thiamine-phosphate synthase</fullName>
        <ecNumber evidence="3">2.5.1.3</ecNumber>
    </submittedName>
</protein>
<sequence length="59" mass="5669">MARLAPAAAGVPVYALGGIDATNAADFRTAGADGVAVMGAVMRADDPAAVVEQLLGAVA</sequence>
<dbReference type="Proteomes" id="UP000679307">
    <property type="component" value="Chromosome"/>
</dbReference>
<keyword evidence="1" id="KW-0784">Thiamine biosynthesis</keyword>
<proteinExistence type="predicted"/>
<evidence type="ECO:0000259" key="2">
    <source>
        <dbReference type="Pfam" id="PF02581"/>
    </source>
</evidence>
<evidence type="ECO:0000256" key="1">
    <source>
        <dbReference type="ARBA" id="ARBA00022977"/>
    </source>
</evidence>
<dbReference type="PANTHER" id="PTHR20857:SF23">
    <property type="entry name" value="THIAMINE BIOSYNTHETIC BIFUNCTIONAL ENZYME"/>
    <property type="match status" value="1"/>
</dbReference>
<keyword evidence="4" id="KW-1185">Reference proteome</keyword>
<evidence type="ECO:0000313" key="3">
    <source>
        <dbReference type="EMBL" id="QVT79252.1"/>
    </source>
</evidence>
<dbReference type="EC" id="2.5.1.3" evidence="3"/>
<organism evidence="3 4">
    <name type="scientific">Nocardioides aquaticus</name>
    <dbReference type="NCBI Taxonomy" id="160826"/>
    <lineage>
        <taxon>Bacteria</taxon>
        <taxon>Bacillati</taxon>
        <taxon>Actinomycetota</taxon>
        <taxon>Actinomycetes</taxon>
        <taxon>Propionibacteriales</taxon>
        <taxon>Nocardioidaceae</taxon>
        <taxon>Nocardioides</taxon>
    </lineage>
</organism>
<dbReference type="PANTHER" id="PTHR20857">
    <property type="entry name" value="THIAMINE-PHOSPHATE PYROPHOSPHORYLASE"/>
    <property type="match status" value="1"/>
</dbReference>
<gene>
    <name evidence="3" type="primary">thiE_2</name>
    <name evidence="3" type="ORF">ENKNEFLB_01633</name>
</gene>
<dbReference type="EMBL" id="CP075371">
    <property type="protein sequence ID" value="QVT79252.1"/>
    <property type="molecule type" value="Genomic_DNA"/>
</dbReference>
<accession>A0ABX8EGM6</accession>
<dbReference type="InterPro" id="IPR022998">
    <property type="entry name" value="ThiamineP_synth_TenI"/>
</dbReference>
<evidence type="ECO:0000313" key="4">
    <source>
        <dbReference type="Proteomes" id="UP000679307"/>
    </source>
</evidence>